<dbReference type="GO" id="GO:0003700">
    <property type="term" value="F:DNA-binding transcription factor activity"/>
    <property type="evidence" value="ECO:0007669"/>
    <property type="project" value="InterPro"/>
</dbReference>
<dbReference type="Pfam" id="PF12802">
    <property type="entry name" value="MarR_2"/>
    <property type="match status" value="1"/>
</dbReference>
<dbReference type="PROSITE" id="PS50995">
    <property type="entry name" value="HTH_MARR_2"/>
    <property type="match status" value="1"/>
</dbReference>
<name>A0A7H2BFZ4_9MICC</name>
<dbReference type="InterPro" id="IPR023187">
    <property type="entry name" value="Tscrpt_reg_MarR-type_CS"/>
</dbReference>
<dbReference type="InterPro" id="IPR039422">
    <property type="entry name" value="MarR/SlyA-like"/>
</dbReference>
<dbReference type="PANTHER" id="PTHR33164:SF43">
    <property type="entry name" value="HTH-TYPE TRANSCRIPTIONAL REPRESSOR YETL"/>
    <property type="match status" value="1"/>
</dbReference>
<protein>
    <submittedName>
        <fullName evidence="5">MarR family transcriptional regulator</fullName>
    </submittedName>
</protein>
<dbReference type="GO" id="GO:0006950">
    <property type="term" value="P:response to stress"/>
    <property type="evidence" value="ECO:0007669"/>
    <property type="project" value="TreeGrafter"/>
</dbReference>
<dbReference type="SUPFAM" id="SSF46785">
    <property type="entry name" value="Winged helix' DNA-binding domain"/>
    <property type="match status" value="1"/>
</dbReference>
<gene>
    <name evidence="5" type="ORF">IDM49_04840</name>
</gene>
<keyword evidence="2" id="KW-0238">DNA-binding</keyword>
<dbReference type="Gene3D" id="1.10.10.10">
    <property type="entry name" value="Winged helix-like DNA-binding domain superfamily/Winged helix DNA-binding domain"/>
    <property type="match status" value="1"/>
</dbReference>
<keyword evidence="3" id="KW-0804">Transcription</keyword>
<dbReference type="GeneID" id="96623553"/>
<dbReference type="InterPro" id="IPR000835">
    <property type="entry name" value="HTH_MarR-typ"/>
</dbReference>
<keyword evidence="1" id="KW-0805">Transcription regulation</keyword>
<dbReference type="EMBL" id="CP061539">
    <property type="protein sequence ID" value="QNV38590.1"/>
    <property type="molecule type" value="Genomic_DNA"/>
</dbReference>
<dbReference type="PROSITE" id="PS01117">
    <property type="entry name" value="HTH_MARR_1"/>
    <property type="match status" value="1"/>
</dbReference>
<evidence type="ECO:0000256" key="3">
    <source>
        <dbReference type="ARBA" id="ARBA00023163"/>
    </source>
</evidence>
<evidence type="ECO:0000259" key="4">
    <source>
        <dbReference type="PROSITE" id="PS50995"/>
    </source>
</evidence>
<dbReference type="Proteomes" id="UP000516404">
    <property type="component" value="Chromosome"/>
</dbReference>
<keyword evidence="6" id="KW-1185">Reference proteome</keyword>
<dbReference type="InterPro" id="IPR036390">
    <property type="entry name" value="WH_DNA-bd_sf"/>
</dbReference>
<dbReference type="RefSeq" id="WP_168613674.1">
    <property type="nucleotide sequence ID" value="NZ_BAAAOX010000010.1"/>
</dbReference>
<evidence type="ECO:0000256" key="1">
    <source>
        <dbReference type="ARBA" id="ARBA00023015"/>
    </source>
</evidence>
<dbReference type="GO" id="GO:0003677">
    <property type="term" value="F:DNA binding"/>
    <property type="evidence" value="ECO:0007669"/>
    <property type="project" value="UniProtKB-KW"/>
</dbReference>
<evidence type="ECO:0000313" key="5">
    <source>
        <dbReference type="EMBL" id="QNV38590.1"/>
    </source>
</evidence>
<dbReference type="KEGG" id="rter:IDM49_04840"/>
<accession>A0A7H2BFZ4</accession>
<dbReference type="PRINTS" id="PR00598">
    <property type="entry name" value="HTHMARR"/>
</dbReference>
<dbReference type="InterPro" id="IPR036388">
    <property type="entry name" value="WH-like_DNA-bd_sf"/>
</dbReference>
<evidence type="ECO:0000256" key="2">
    <source>
        <dbReference type="ARBA" id="ARBA00023125"/>
    </source>
</evidence>
<reference evidence="5 6" key="1">
    <citation type="submission" date="2020-09" db="EMBL/GenBank/DDBJ databases">
        <title>Investigation of environmental microbes.</title>
        <authorList>
            <person name="Ou Y."/>
            <person name="Kang Q."/>
        </authorList>
    </citation>
    <scope>NUCLEOTIDE SEQUENCE [LARGE SCALE GENOMIC DNA]</scope>
    <source>
        <strain evidence="5 6">KJZ-14</strain>
    </source>
</reference>
<dbReference type="SMART" id="SM00347">
    <property type="entry name" value="HTH_MARR"/>
    <property type="match status" value="1"/>
</dbReference>
<sequence>MPDIGKWSINRLLSTAARMLEHSWNAQLKDLGLTHAGVTALGVISQNGEISQVKVAQIVGVQAQTMGKTLARLESHGHIARIRSSADRRSYLLTITDAGEDALMHAQQVDETLSQLGQLANPQFHEMLIDVIHELSTHEGGKEIFHSAVEGNMVPSPEKVNTVEVDEEIDQSKPLTAVIEVLSPEDSREN</sequence>
<dbReference type="PANTHER" id="PTHR33164">
    <property type="entry name" value="TRANSCRIPTIONAL REGULATOR, MARR FAMILY"/>
    <property type="match status" value="1"/>
</dbReference>
<evidence type="ECO:0000313" key="6">
    <source>
        <dbReference type="Proteomes" id="UP000516404"/>
    </source>
</evidence>
<dbReference type="AlphaFoldDB" id="A0A7H2BFZ4"/>
<organism evidence="5 6">
    <name type="scientific">Rothia terrae</name>
    <dbReference type="NCBI Taxonomy" id="396015"/>
    <lineage>
        <taxon>Bacteria</taxon>
        <taxon>Bacillati</taxon>
        <taxon>Actinomycetota</taxon>
        <taxon>Actinomycetes</taxon>
        <taxon>Micrococcales</taxon>
        <taxon>Micrococcaceae</taxon>
        <taxon>Rothia</taxon>
    </lineage>
</organism>
<feature type="domain" description="HTH marR-type" evidence="4">
    <location>
        <begin position="6"/>
        <end position="137"/>
    </location>
</feature>
<proteinExistence type="predicted"/>